<gene>
    <name evidence="2" type="ORF">MYCGRDRAFT_97558</name>
</gene>
<dbReference type="EMBL" id="CM001209">
    <property type="protein sequence ID" value="EGP82467.1"/>
    <property type="molecule type" value="Genomic_DNA"/>
</dbReference>
<dbReference type="KEGG" id="ztr:MYCGRDRAFT_97558"/>
<evidence type="ECO:0000313" key="2">
    <source>
        <dbReference type="EMBL" id="EGP82467.1"/>
    </source>
</evidence>
<protein>
    <submittedName>
        <fullName evidence="2">Uncharacterized protein</fullName>
    </submittedName>
</protein>
<name>F9XQL7_ZYMTI</name>
<keyword evidence="3" id="KW-1185">Reference proteome</keyword>
<dbReference type="Proteomes" id="UP000008062">
    <property type="component" value="Chromosome 14"/>
</dbReference>
<dbReference type="AlphaFoldDB" id="F9XQL7"/>
<evidence type="ECO:0000256" key="1">
    <source>
        <dbReference type="SAM" id="MobiDB-lite"/>
    </source>
</evidence>
<sequence length="111" mass="12454">MLLADASRAHSKLHITQCDRHGNDSGDDDLSDDGDMKSATVAMSAVEIGSARETRSILRRAYAPKKRLAEERMANGDDEFWMAFSTVAETHSDYLEEQRESGEPSHRRQDL</sequence>
<dbReference type="HOGENOM" id="CLU_2160405_0_0_1"/>
<dbReference type="RefSeq" id="XP_003847491.1">
    <property type="nucleotide sequence ID" value="XM_003847443.1"/>
</dbReference>
<accession>F9XQL7</accession>
<evidence type="ECO:0000313" key="3">
    <source>
        <dbReference type="Proteomes" id="UP000008062"/>
    </source>
</evidence>
<feature type="region of interest" description="Disordered" evidence="1">
    <location>
        <begin position="13"/>
        <end position="36"/>
    </location>
</feature>
<proteinExistence type="predicted"/>
<dbReference type="InParanoid" id="F9XQL7"/>
<feature type="region of interest" description="Disordered" evidence="1">
    <location>
        <begin position="92"/>
        <end position="111"/>
    </location>
</feature>
<reference evidence="2 3" key="1">
    <citation type="journal article" date="2011" name="PLoS Genet.">
        <title>Finished genome of the fungal wheat pathogen Mycosphaerella graminicola reveals dispensome structure, chromosome plasticity, and stealth pathogenesis.</title>
        <authorList>
            <person name="Goodwin S.B."/>
            <person name="Ben M'barek S."/>
            <person name="Dhillon B."/>
            <person name="Wittenberg A.H.J."/>
            <person name="Crane C.F."/>
            <person name="Hane J.K."/>
            <person name="Foster A.J."/>
            <person name="Van der Lee T.A.J."/>
            <person name="Grimwood J."/>
            <person name="Aerts A."/>
            <person name="Antoniw J."/>
            <person name="Bailey A."/>
            <person name="Bluhm B."/>
            <person name="Bowler J."/>
            <person name="Bristow J."/>
            <person name="van der Burgt A."/>
            <person name="Canto-Canche B."/>
            <person name="Churchill A.C.L."/>
            <person name="Conde-Ferraez L."/>
            <person name="Cools H.J."/>
            <person name="Coutinho P.M."/>
            <person name="Csukai M."/>
            <person name="Dehal P."/>
            <person name="De Wit P."/>
            <person name="Donzelli B."/>
            <person name="van de Geest H.C."/>
            <person name="van Ham R.C.H.J."/>
            <person name="Hammond-Kosack K.E."/>
            <person name="Henrissat B."/>
            <person name="Kilian A."/>
            <person name="Kobayashi A.K."/>
            <person name="Koopmann E."/>
            <person name="Kourmpetis Y."/>
            <person name="Kuzniar A."/>
            <person name="Lindquist E."/>
            <person name="Lombard V."/>
            <person name="Maliepaard C."/>
            <person name="Martins N."/>
            <person name="Mehrabi R."/>
            <person name="Nap J.P.H."/>
            <person name="Ponomarenko A."/>
            <person name="Rudd J.J."/>
            <person name="Salamov A."/>
            <person name="Schmutz J."/>
            <person name="Schouten H.J."/>
            <person name="Shapiro H."/>
            <person name="Stergiopoulos I."/>
            <person name="Torriani S.F.F."/>
            <person name="Tu H."/>
            <person name="de Vries R.P."/>
            <person name="Waalwijk C."/>
            <person name="Ware S.B."/>
            <person name="Wiebenga A."/>
            <person name="Zwiers L.-H."/>
            <person name="Oliver R.P."/>
            <person name="Grigoriev I.V."/>
            <person name="Kema G.H.J."/>
        </authorList>
    </citation>
    <scope>NUCLEOTIDE SEQUENCE [LARGE SCALE GENOMIC DNA]</scope>
    <source>
        <strain evidence="3">CBS 115943 / IPO323</strain>
    </source>
</reference>
<organism evidence="2 3">
    <name type="scientific">Zymoseptoria tritici (strain CBS 115943 / IPO323)</name>
    <name type="common">Speckled leaf blotch fungus</name>
    <name type="synonym">Septoria tritici</name>
    <dbReference type="NCBI Taxonomy" id="336722"/>
    <lineage>
        <taxon>Eukaryota</taxon>
        <taxon>Fungi</taxon>
        <taxon>Dikarya</taxon>
        <taxon>Ascomycota</taxon>
        <taxon>Pezizomycotina</taxon>
        <taxon>Dothideomycetes</taxon>
        <taxon>Dothideomycetidae</taxon>
        <taxon>Mycosphaerellales</taxon>
        <taxon>Mycosphaerellaceae</taxon>
        <taxon>Zymoseptoria</taxon>
    </lineage>
</organism>
<dbReference type="GeneID" id="13400355"/>